<dbReference type="Pfam" id="PF25390">
    <property type="entry name" value="WD40_RLD"/>
    <property type="match status" value="1"/>
</dbReference>
<feature type="coiled-coil region" evidence="4">
    <location>
        <begin position="3923"/>
        <end position="3996"/>
    </location>
</feature>
<dbReference type="SUPFAM" id="SSF50985">
    <property type="entry name" value="RCC1/BLIP-II"/>
    <property type="match status" value="2"/>
</dbReference>
<protein>
    <recommendedName>
        <fullName evidence="6">RCC1-like domain-containing protein</fullName>
    </recommendedName>
</protein>
<keyword evidence="1" id="KW-0344">Guanine-nucleotide releasing factor</keyword>
<sequence>MELRARHHAQMVAPGTADDHVARLWLLGDSASSITGSSARKINLAAPDAPHRRNALNGPPRVQEGTAMAASSSSNNHVVTEPFDRTKGLLVSSNFLTASYAGPPAFYSLWLGQACVSTVVVHVMFMTDSIRLVRLSSDRIIFTPDNYHVPQLIRVELMENCSHSNMVAHRVFSLDKNFDKILTPNVVIKSEWSTPGLILSFGGQIQKKKAALGEGDARFDLTKTTKQSLGIPDKPQQKETVASAASVLICHVASGGNFTVVGTTQQSKPLLSWGSNTSGELGIGCMTSYLDPQPVCAAPMQSPAGVVSIVTISCGKHHAAVVTTDGRLFTWGNNKYGQLGHGDYTNHFVPQEVHYALGTLSSPQRALRIKHTILQGGPANVTHVCCGAYHTLFVTHQQQVLAMGYNQAGQLGIGHRLQALQRWRSCNPISVTGLCDRSILDIAAGQNHSACVLSNGEVFVWGCGEDGRLGVGDGDCITTPAIVPSLRELHVRVRAVRCGGRHTAVISDRDLLYMWGANEFGQLGLGDNVTRRRPCLITFSPLVAEGVADVALGEFHTACITYRGRAYAWGLDLSNDTADLDRRSLPLPLHVPTTEQARRVSCGWTHTNILTQDSQDPEPSAKRSNFYRRRDNVRQRLRREEVDRWRMFTSAMVSIGNINHHHEWGRRKTTRQSTIPQVVQKAIGKAKQSDPEYVEEQNKVHRKVIQRQQVTAFVHKTVSIACKNIVAKLLDKQATDLRYSTALRRANAARCASARRAPPQGIFLHYSLQPPAFPTTPTPPARKLTLAKMQQSRGLSPRRPMSATCSPRPSPSPRQAHVINSPTPSALRDEMMFSELFCASTVDTIDTAERDCERRRLKAAHTTHHQLGAVEALMHRPTFNITPVPAVANTAINVKATALINQSISLQDVVYLMQRLLVLCASGGAKSNRGERRDSSTQTHALTLNRNVLKPPRRLLLVPGNAIALARGFDGGSTRKGGGSGVAMDDSLLRMAALKPPRGAATHRPKHRGKAVRPFKLAPGHTTSLHLSEPTVLPRIDGRPSNNNSNHSNNSSSSQLHSHSTTKPALLHPPVSPRAEELPPPQRRVERAASVPEAAPETTPTGPSLKHAWSTPRAMTDEERSDPSQPAFSLTKDPLAEPTPDRLLSAEESLATANALYRIDLDALYTGSNKILEITATAQQHVEALQEDLPATATKFQEATSALELLSSDIGALHEHHEATRSQIMAQLDSVFSQGTEERLAMLESHLAEKEALEQSHRNEVEALQSVFRTKVEDLEAQFETMDQQYRTELRETKLSAAAELEAASDAAATTLQQVQQSLTKQLEELQARTQAELLATQKAWKDEVAQNNARAEAELTATQKSANERYQQLESTSQEAYAQLQTATADELVHVRTSTAAQIADLTARYAKELEDTQRNADATIARLNERHSAERSDILQHAAEELTALRMGNEEQRSRLEERRQREVGELERQLDQTIAKYEAALRTTKTAHAEQIDQLTTTTKAQLAAMETQHHDELERRGSEAATELSRTKTSYEMELRELKIQNASEVEALQASTTAQLESTERSYESQLQAAEVDRMRERELLVIKCETELGELRIAHHDQLDQLTKAHDAAIQQLRDVHNNRQLALESEMREAQARFDELHASQTAMIEAKDQALEQAARVEADLRLIIQEQTERTNEQANCQAMVMAEHEAVVHQLQMEKQTASKQLEDARRDVRRLTEEHQTKVNTILELTFVIRSRDEEVEKLRNSLLDSIKQATTKTEILELTAETLSTKARELEDTKAALRIESGRLSMVEESMHHKMDLLEDTELKLEHARLHLENMRLELKRLQMDMKLQLEHTEGEMELKNGEIRRLQAAQSELKQKHEHAQLTTTRLEESLAFTQRQSEELQRRVELLKLEAAQRTEEERKTHDLLLEREQDVLVLQQSKQTALADKQRLQIQVNNLTHVMQLLREQEERSVMRVEDIQTLCLVRMAETAAEKDERMRLEKHSLLLELTATKELLRHYEDVETRLRDSMEKNEELMLNRTQLESQIKKLEDSLTHFANVEALMVLVREENEVKKEEIAFVRQQLAQLREAHARDDERASKELSEANELVHRLTCDLEEKERKFHRLEENHSALTSENQRLHDDQAVFAQSMGDKMTALVADKRELLSQLDKRTLELQEQREDLTTVKGELEALRDAHQRLEHDLASALKTGQALRGDLEKAHHLKDKLTKHLETLQAMLAQEREALAEARESAERDRTEHDAQMTEQAVARETLKQVLAVQMEALEVKHALDQQRFEDTRSRLEQSIRDVEDQLSRERSALKQDLRDAEAAAQDERQRCIEEKERWLGNVQELEIALNRERAAHATDVARAEEELRERSSRFLRQLDEKDATVAELRRELEQEHELHVQEVASAVVALHAKTDLLMQQMQEKERVVRDLEAAIQSERNAHVQDVVHADEVLHVQSNEFARKLEEKEHKLSELEETYQKDTALVRMELHNKTDELMHELAAKDQALQELRDAIDEEREGRRQQGALMDTVVRRKTEELTKALEAKEAELEEVEAAFDRECSAHLKDVERADAELQEQNEELAKHRVAHSVLQQQLQELTLRFQAKEMEVVELETAFERESREHLKDVREADEELHQQTSDLRRQMVEQEAQVRATMEADLRASDERARLASNTAEKLWHEVNDKTAELHGLQDKLKELNETLRCTCEDTRAMVWSVSANHGLQSALSASRAREHDETLAVQLAATRQVLQTMTATAENLSAQLSRASTEAARAKSEATARYESATAKHQEEVDAAASKHSEEMNAAAARHKEILDAATATHQEALTAAVTKYEEELTAATSQHIEELVTTITKHQGDLAAIIATHEEERVAANAKHEAELFDTRARHKDELETTTTRYQYELDTTVAHHKQELDAIQAQLEDADIRIREQSELIALLRETIAARDITIREHLQVIQAQGAAAESTKKEFQLLREALESTPSSDKMIALLRQQLETFLLETYQVGLAQAPDFTLVTDDDLLEAVKSVFHMRCTSTERLSVDDMTRRVLSVPEVQQRLRHYEELVRLCVTLFWPHRVHDGVSTVPPSDVLGLLRELSGLKAHVEGVLQTQNASLSELTTVLLQHEELFRLIGLPQADDARGKMIEIRQRLEEHEALRALVAQQQPHESPRTMSEIKQMLEEQRALLAKARDVTSCDEVVQLRDISRMLDEYAELRHGFEALEMHPLQGPGSHSNELARDTRLLRGNDMLALMQSGIYLFDNCRAALRIPNTAEVSSQDIEQSISDLMRIPIQFGSLQETLRVDNADGSSSNNDHVPSMPTSTAPTSASSSGLSHDSGGVVGERVMNVLSFFDELQLIANLAKTILDDEVDTSVTDATDQSPHSSQTSFASLNSRTSSQSYSLTLSRSPTSRSSLSVDTASKAFAALEDQQEDPGDPTDQPVEASRDDGHYDNADDAVGVEEAPETADAAAPAVPATSSPPLTEPLLDISLVMSDHQRLMAEAARWIGKRGIIKRQHNQGDLGSEIRTLLREHCALLSLARRLFDLRDARHDLSSLLECVAIIARQASRLELFPRPELLPASSSHDSLGLGLDLRLGHDTSSASLPSNGSVSRLVPMPEANASVFTLLEDVARHLQDYDYLLQALRRDESKAKPAKTVEMLADDIAERLGLLNQIQVVFDLPNPTAELPQVLFGLQELVTSANKLLPPHNDAVVVSPTLTLTGEGADEQAEIANVTNSDSVRPLVTGARAFLNGFDTISQLLEAYADLVLFVQVSVPDCADVSDCMELKQRLSQHLDVTSEHVQRLEADLVTTEDELSAVREQEIIEDVILGTEPSPSAASPSRIDALQALVARQAELNARLEQWESEIAVEKSFVIDHQLADDGVLDEEDAEPALWSHKARMRVFEGLVVRLEKLANDKTIERNRLLAELDAAHKAKADVEQLLMEARGEQQHVQEELLYHMEEEHQVEIRLEQHIERLEQEAARTRAELQHELELKDLQTARTKAELQHELEMKDLETARTKAELQHELELKDQETARTKKELEHELELKDQEKAQTKAELEHELEQKEHEKARTKDELRRELEVKEQELVDCNVKLTDATAALAQLRADLTATEAQLHDELNHARDAKAAMTHQLEELAQAAVAKDQAHAVELQQRADEAELLRQQVAVGRTEKAMMEDELRQQIARWAEEQVATRRQVAELQEEKRVLEATLAETRHDAAEQLHRREEQLEQHKRAEDDELAQEQELLRSHRLAVVPAEAVTDHGSRLDAFARLVSAIEQQQQDEQVELAAEQELLRAHGVEIGDVALASPRGRLETFEFLVKVIDELKAHAAQEWTEEQQLLRSHGLAGGVDADPVAPSSPLETVRRLIHVLESERRSQAQALEDERLLLESRDVATTLDPQGRLVRLATLTQLVTTLEAHKRRVQTLENQWDQLRAFCSAQRVLAGSSESTMSASVPTFADTMIISVQRLLDQRQSLEARLAQSEADLAAERTFWLASNVLDPQLAALMATADNAALRQTALAVFEKTTLQLSQLREETRLGLATQWAALKQRQLVDAVMEESSQAIDSVRAELYDELVAARQAQALLQTQVVEEQAFIESHGLAFDAANAAESRRKVVQKLVDGQNALIEEKLQREVEWLEEKQFLEQHALAFESRRRVDEQLVTALTLAEQQSDERREASSVLQDVMKMHTATQLAIEHEQPSTEAQLAERLRWLLTVMTAERARATAETRQELQFLESKQGTYPCVADGEAQLSSVSGRCRVYDVLFDQLAALEQLVQLREQQREALETQLMDCNAMARVELRVVERHEQALQEEHRHVTQKLAQELVRARELHEEAMIMQQEQHAAAIAALREAHDAEKTARHEAHEAEKQAMQVARESSESTLRQEQRDQAEQFELERQVLEAEQQRVASEHQVEVEALQAQMQQQLEAFEQERESLVAAHERHCNDLQLMHALALQEALEKQGQQLAFRVLALDQHDGIYATTSTTAAVSSDVATERLKWMDKLTKRDNTAIASIYKVIRLATDILNSSVFAAASASSSTSTSSRGTTSTGASTSADLSAEVTQAVLSCVHELKQLKDYLLDTLELVLRQDVSPDHPPFARVPGDLPLSARATDVPSAIDFALAAHREFMAYAAHQLATTQQEVRAVLLRQLELLARNAGAFTPEQRQFLELEVQRTQLQAEKHQAECQRLLQDEFCARIVEEQRALNTAHSQALDQLRNENGQLRAKLDQSEHERQTLLVAAQANSFGPPRTPTTPSSGLPMRPERPRDPPPRVTHPGSGVHHKERFVSDLERETGQRRSSNAVRRMHEWKKHELLSSSAQIEAGFRRLEASNAAHNASTMESAPPTRSAEQEVWFQGVRVVRHVSFLVSVLLVRKQQVFRVEAMNSDTEQQQTIYVTMADMEGFIASSPRGTLDLDDPTCHAAVVDVLFEHVRVYGDSAENMLLAFD</sequence>
<feature type="repeat" description="RCC1" evidence="3">
    <location>
        <begin position="510"/>
        <end position="563"/>
    </location>
</feature>
<proteinExistence type="predicted"/>
<feature type="region of interest" description="Disordered" evidence="5">
    <location>
        <begin position="3303"/>
        <end position="3335"/>
    </location>
</feature>
<feature type="coiled-coil region" evidence="4">
    <location>
        <begin position="2683"/>
        <end position="2710"/>
    </location>
</feature>
<feature type="coiled-coil region" evidence="4">
    <location>
        <begin position="5178"/>
        <end position="5246"/>
    </location>
</feature>
<feature type="compositionally biased region" description="Low complexity" evidence="5">
    <location>
        <begin position="1041"/>
        <end position="1059"/>
    </location>
</feature>
<feature type="compositionally biased region" description="Basic residues" evidence="5">
    <location>
        <begin position="1001"/>
        <end position="1013"/>
    </location>
</feature>
<evidence type="ECO:0000256" key="3">
    <source>
        <dbReference type="PROSITE-ProRule" id="PRU00235"/>
    </source>
</evidence>
<feature type="coiled-coil region" evidence="4">
    <location>
        <begin position="2286"/>
        <end position="2338"/>
    </location>
</feature>
<feature type="compositionally biased region" description="Basic and acidic residues" evidence="5">
    <location>
        <begin position="4887"/>
        <end position="4900"/>
    </location>
</feature>
<keyword evidence="4" id="KW-0175">Coiled coil</keyword>
<dbReference type="PROSITE" id="PS00626">
    <property type="entry name" value="RCC1_2"/>
    <property type="match status" value="3"/>
</dbReference>
<evidence type="ECO:0000256" key="1">
    <source>
        <dbReference type="ARBA" id="ARBA00022658"/>
    </source>
</evidence>
<feature type="coiled-coil region" evidence="4">
    <location>
        <begin position="3788"/>
        <end position="3822"/>
    </location>
</feature>
<feature type="coiled-coil region" evidence="4">
    <location>
        <begin position="2376"/>
        <end position="2617"/>
    </location>
</feature>
<dbReference type="InterPro" id="IPR000408">
    <property type="entry name" value="Reg_chr_condens"/>
</dbReference>
<feature type="region of interest" description="Disordered" evidence="5">
    <location>
        <begin position="4866"/>
        <end position="4900"/>
    </location>
</feature>
<dbReference type="EMBL" id="DAKRPA010000175">
    <property type="protein sequence ID" value="DAZ96192.1"/>
    <property type="molecule type" value="Genomic_DNA"/>
</dbReference>
<feature type="compositionally biased region" description="Basic and acidic residues" evidence="5">
    <location>
        <begin position="1512"/>
        <end position="1522"/>
    </location>
</feature>
<feature type="coiled-coil region" evidence="4">
    <location>
        <begin position="1605"/>
        <end position="1732"/>
    </location>
</feature>
<dbReference type="InterPro" id="IPR051553">
    <property type="entry name" value="Ran_GTPase-activating"/>
</dbReference>
<dbReference type="Gene3D" id="2.130.10.30">
    <property type="entry name" value="Regulator of chromosome condensation 1/beta-lactamase-inhibitor protein II"/>
    <property type="match status" value="2"/>
</dbReference>
<feature type="region of interest" description="Disordered" evidence="5">
    <location>
        <begin position="1512"/>
        <end position="1531"/>
    </location>
</feature>
<accession>A0AAV2YSJ5</accession>
<evidence type="ECO:0000256" key="2">
    <source>
        <dbReference type="ARBA" id="ARBA00022737"/>
    </source>
</evidence>
<evidence type="ECO:0000259" key="6">
    <source>
        <dbReference type="Pfam" id="PF25390"/>
    </source>
</evidence>
<reference evidence="7" key="2">
    <citation type="journal article" date="2023" name="Microbiol Resour">
        <title>Decontamination and Annotation of the Draft Genome Sequence of the Oomycete Lagenidium giganteum ARSEF 373.</title>
        <authorList>
            <person name="Morgan W.R."/>
            <person name="Tartar A."/>
        </authorList>
    </citation>
    <scope>NUCLEOTIDE SEQUENCE</scope>
    <source>
        <strain evidence="7">ARSEF 373</strain>
    </source>
</reference>
<evidence type="ECO:0000256" key="4">
    <source>
        <dbReference type="SAM" id="Coils"/>
    </source>
</evidence>
<feature type="compositionally biased region" description="Low complexity" evidence="5">
    <location>
        <begin position="3316"/>
        <end position="3335"/>
    </location>
</feature>
<evidence type="ECO:0000256" key="5">
    <source>
        <dbReference type="SAM" id="MobiDB-lite"/>
    </source>
</evidence>
<feature type="compositionally biased region" description="Low complexity" evidence="5">
    <location>
        <begin position="3465"/>
        <end position="3480"/>
    </location>
</feature>
<keyword evidence="8" id="KW-1185">Reference proteome</keyword>
<feature type="compositionally biased region" description="Basic and acidic residues" evidence="5">
    <location>
        <begin position="5298"/>
        <end position="5309"/>
    </location>
</feature>
<dbReference type="PANTHER" id="PTHR45982:SF1">
    <property type="entry name" value="REGULATOR OF CHROMOSOME CONDENSATION"/>
    <property type="match status" value="1"/>
</dbReference>
<feature type="compositionally biased region" description="Basic and acidic residues" evidence="5">
    <location>
        <begin position="4866"/>
        <end position="4879"/>
    </location>
</feature>
<feature type="domain" description="RCC1-like" evidence="6">
    <location>
        <begin position="371"/>
        <end position="614"/>
    </location>
</feature>
<keyword evidence="2" id="KW-0677">Repeat</keyword>
<feature type="coiled-coil region" evidence="4">
    <location>
        <begin position="1247"/>
        <end position="1486"/>
    </location>
</feature>
<dbReference type="PROSITE" id="PS50012">
    <property type="entry name" value="RCC1_3"/>
    <property type="match status" value="6"/>
</dbReference>
<feature type="region of interest" description="Disordered" evidence="5">
    <location>
        <begin position="788"/>
        <end position="817"/>
    </location>
</feature>
<dbReference type="PANTHER" id="PTHR45982">
    <property type="entry name" value="REGULATOR OF CHROMOSOME CONDENSATION"/>
    <property type="match status" value="1"/>
</dbReference>
<feature type="region of interest" description="Disordered" evidence="5">
    <location>
        <begin position="4028"/>
        <end position="4080"/>
    </location>
</feature>
<feature type="region of interest" description="Disordered" evidence="5">
    <location>
        <begin position="5253"/>
        <end position="5318"/>
    </location>
</feature>
<feature type="repeat" description="RCC1" evidence="3">
    <location>
        <begin position="268"/>
        <end position="325"/>
    </location>
</feature>
<feature type="coiled-coil region" evidence="4">
    <location>
        <begin position="3136"/>
        <end position="3192"/>
    </location>
</feature>
<feature type="compositionally biased region" description="Polar residues" evidence="5">
    <location>
        <begin position="3374"/>
        <end position="3389"/>
    </location>
</feature>
<feature type="repeat" description="RCC1" evidence="3">
    <location>
        <begin position="456"/>
        <end position="509"/>
    </location>
</feature>
<reference evidence="7" key="1">
    <citation type="submission" date="2022-11" db="EMBL/GenBank/DDBJ databases">
        <authorList>
            <person name="Morgan W.R."/>
            <person name="Tartar A."/>
        </authorList>
    </citation>
    <scope>NUCLEOTIDE SEQUENCE</scope>
    <source>
        <strain evidence="7">ARSEF 373</strain>
    </source>
</reference>
<feature type="region of interest" description="Disordered" evidence="5">
    <location>
        <begin position="48"/>
        <end position="77"/>
    </location>
</feature>
<dbReference type="Proteomes" id="UP001146120">
    <property type="component" value="Unassembled WGS sequence"/>
</dbReference>
<feature type="compositionally biased region" description="Low complexity" evidence="5">
    <location>
        <begin position="3390"/>
        <end position="3415"/>
    </location>
</feature>
<feature type="region of interest" description="Disordered" evidence="5">
    <location>
        <begin position="997"/>
        <end position="1139"/>
    </location>
</feature>
<organism evidence="7 8">
    <name type="scientific">Lagenidium giganteum</name>
    <dbReference type="NCBI Taxonomy" id="4803"/>
    <lineage>
        <taxon>Eukaryota</taxon>
        <taxon>Sar</taxon>
        <taxon>Stramenopiles</taxon>
        <taxon>Oomycota</taxon>
        <taxon>Peronosporomycetes</taxon>
        <taxon>Pythiales</taxon>
        <taxon>Pythiaceae</taxon>
    </lineage>
</organism>
<feature type="repeat" description="RCC1" evidence="3">
    <location>
        <begin position="398"/>
        <end position="455"/>
    </location>
</feature>
<feature type="coiled-coil region" evidence="4">
    <location>
        <begin position="2751"/>
        <end position="2778"/>
    </location>
</feature>
<name>A0AAV2YSJ5_9STRA</name>
<dbReference type="InterPro" id="IPR058923">
    <property type="entry name" value="RCC1-like_dom"/>
</dbReference>
<feature type="repeat" description="RCC1" evidence="3">
    <location>
        <begin position="326"/>
        <end position="397"/>
    </location>
</feature>
<gene>
    <name evidence="7" type="ORF">N0F65_012382</name>
</gene>
<comment type="caution">
    <text evidence="7">The sequence shown here is derived from an EMBL/GenBank/DDBJ whole genome shotgun (WGS) entry which is preliminary data.</text>
</comment>
<feature type="compositionally biased region" description="Basic and acidic residues" evidence="5">
    <location>
        <begin position="4226"/>
        <end position="4240"/>
    </location>
</feature>
<feature type="repeat" description="RCC1" evidence="3">
    <location>
        <begin position="564"/>
        <end position="613"/>
    </location>
</feature>
<feature type="coiled-coil region" evidence="4">
    <location>
        <begin position="2011"/>
        <end position="2256"/>
    </location>
</feature>
<feature type="coiled-coil region" evidence="4">
    <location>
        <begin position="2908"/>
        <end position="2942"/>
    </location>
</feature>
<evidence type="ECO:0000313" key="7">
    <source>
        <dbReference type="EMBL" id="DAZ96192.1"/>
    </source>
</evidence>
<feature type="compositionally biased region" description="Low complexity" evidence="5">
    <location>
        <begin position="1092"/>
        <end position="1101"/>
    </location>
</feature>
<dbReference type="PRINTS" id="PR00633">
    <property type="entry name" value="RCCNDNSATION"/>
</dbReference>
<feature type="coiled-coil region" evidence="4">
    <location>
        <begin position="1772"/>
        <end position="1911"/>
    </location>
</feature>
<feature type="region of interest" description="Disordered" evidence="5">
    <location>
        <begin position="3374"/>
        <end position="3454"/>
    </location>
</feature>
<evidence type="ECO:0000313" key="8">
    <source>
        <dbReference type="Proteomes" id="UP001146120"/>
    </source>
</evidence>
<dbReference type="Pfam" id="PF13540">
    <property type="entry name" value="RCC1_2"/>
    <property type="match status" value="1"/>
</dbReference>
<feature type="region of interest" description="Disordered" evidence="5">
    <location>
        <begin position="3461"/>
        <end position="3480"/>
    </location>
</feature>
<dbReference type="InterPro" id="IPR009091">
    <property type="entry name" value="RCC1/BLIP-II"/>
</dbReference>
<feature type="compositionally biased region" description="Basic and acidic residues" evidence="5">
    <location>
        <begin position="3443"/>
        <end position="3452"/>
    </location>
</feature>
<feature type="region of interest" description="Disordered" evidence="5">
    <location>
        <begin position="4226"/>
        <end position="4245"/>
    </location>
</feature>